<dbReference type="Pfam" id="PF00249">
    <property type="entry name" value="Myb_DNA-binding"/>
    <property type="match status" value="1"/>
</dbReference>
<dbReference type="InterPro" id="IPR009057">
    <property type="entry name" value="Homeodomain-like_sf"/>
</dbReference>
<dbReference type="EMBL" id="JAYWIO010000004">
    <property type="protein sequence ID" value="KAK7269211.1"/>
    <property type="molecule type" value="Genomic_DNA"/>
</dbReference>
<evidence type="ECO:0000313" key="9">
    <source>
        <dbReference type="Proteomes" id="UP001372338"/>
    </source>
</evidence>
<organism evidence="8 9">
    <name type="scientific">Crotalaria pallida</name>
    <name type="common">Smooth rattlebox</name>
    <name type="synonym">Crotalaria striata</name>
    <dbReference type="NCBI Taxonomy" id="3830"/>
    <lineage>
        <taxon>Eukaryota</taxon>
        <taxon>Viridiplantae</taxon>
        <taxon>Streptophyta</taxon>
        <taxon>Embryophyta</taxon>
        <taxon>Tracheophyta</taxon>
        <taxon>Spermatophyta</taxon>
        <taxon>Magnoliopsida</taxon>
        <taxon>eudicotyledons</taxon>
        <taxon>Gunneridae</taxon>
        <taxon>Pentapetalae</taxon>
        <taxon>rosids</taxon>
        <taxon>fabids</taxon>
        <taxon>Fabales</taxon>
        <taxon>Fabaceae</taxon>
        <taxon>Papilionoideae</taxon>
        <taxon>50 kb inversion clade</taxon>
        <taxon>genistoids sensu lato</taxon>
        <taxon>core genistoids</taxon>
        <taxon>Crotalarieae</taxon>
        <taxon>Crotalaria</taxon>
    </lineage>
</organism>
<dbReference type="PANTHER" id="PTHR44191">
    <property type="entry name" value="TRANSCRIPTION FACTOR KUA1"/>
    <property type="match status" value="1"/>
</dbReference>
<evidence type="ECO:0000313" key="8">
    <source>
        <dbReference type="EMBL" id="KAK7269211.1"/>
    </source>
</evidence>
<dbReference type="NCBIfam" id="TIGR01557">
    <property type="entry name" value="myb_SHAQKYF"/>
    <property type="match status" value="1"/>
</dbReference>
<feature type="domain" description="HTH myb-type" evidence="7">
    <location>
        <begin position="33"/>
        <end position="75"/>
    </location>
</feature>
<dbReference type="CDD" id="cd00167">
    <property type="entry name" value="SANT"/>
    <property type="match status" value="1"/>
</dbReference>
<gene>
    <name evidence="8" type="ORF">RIF29_21929</name>
</gene>
<evidence type="ECO:0000256" key="6">
    <source>
        <dbReference type="SAM" id="MobiDB-lite"/>
    </source>
</evidence>
<dbReference type="GO" id="GO:0009751">
    <property type="term" value="P:response to salicylic acid"/>
    <property type="evidence" value="ECO:0007669"/>
    <property type="project" value="TreeGrafter"/>
</dbReference>
<evidence type="ECO:0000256" key="4">
    <source>
        <dbReference type="ARBA" id="ARBA00023163"/>
    </source>
</evidence>
<keyword evidence="5" id="KW-0539">Nucleus</keyword>
<dbReference type="SUPFAM" id="SSF46689">
    <property type="entry name" value="Homeodomain-like"/>
    <property type="match status" value="1"/>
</dbReference>
<dbReference type="InterPro" id="IPR052245">
    <property type="entry name" value="Plant_Stress_Dev_TF"/>
</dbReference>
<dbReference type="PROSITE" id="PS51294">
    <property type="entry name" value="HTH_MYB"/>
    <property type="match status" value="1"/>
</dbReference>
<dbReference type="Proteomes" id="UP001372338">
    <property type="component" value="Unassembled WGS sequence"/>
</dbReference>
<keyword evidence="2" id="KW-0805">Transcription regulation</keyword>
<dbReference type="InterPro" id="IPR001005">
    <property type="entry name" value="SANT/Myb"/>
</dbReference>
<comment type="subcellular location">
    <subcellularLocation>
        <location evidence="1">Nucleus</location>
    </subcellularLocation>
</comment>
<dbReference type="GO" id="GO:0003677">
    <property type="term" value="F:DNA binding"/>
    <property type="evidence" value="ECO:0007669"/>
    <property type="project" value="UniProtKB-KW"/>
</dbReference>
<evidence type="ECO:0000256" key="5">
    <source>
        <dbReference type="ARBA" id="ARBA00023242"/>
    </source>
</evidence>
<keyword evidence="4" id="KW-0804">Transcription</keyword>
<dbReference type="AlphaFoldDB" id="A0AAN9F5H4"/>
<protein>
    <recommendedName>
        <fullName evidence="7">HTH myb-type domain-containing protein</fullName>
    </recommendedName>
</protein>
<evidence type="ECO:0000259" key="7">
    <source>
        <dbReference type="PROSITE" id="PS51294"/>
    </source>
</evidence>
<dbReference type="GO" id="GO:0009739">
    <property type="term" value="P:response to gibberellin"/>
    <property type="evidence" value="ECO:0007669"/>
    <property type="project" value="TreeGrafter"/>
</dbReference>
<proteinExistence type="predicted"/>
<evidence type="ECO:0000256" key="2">
    <source>
        <dbReference type="ARBA" id="ARBA00023015"/>
    </source>
</evidence>
<reference evidence="8 9" key="1">
    <citation type="submission" date="2024-01" db="EMBL/GenBank/DDBJ databases">
        <title>The genomes of 5 underutilized Papilionoideae crops provide insights into root nodulation and disease resistanc.</title>
        <authorList>
            <person name="Yuan L."/>
        </authorList>
    </citation>
    <scope>NUCLEOTIDE SEQUENCE [LARGE SCALE GENOMIC DNA]</scope>
    <source>
        <strain evidence="8">ZHUSHIDOU_FW_LH</strain>
        <tissue evidence="8">Leaf</tissue>
    </source>
</reference>
<dbReference type="PANTHER" id="PTHR44191:SF36">
    <property type="entry name" value="HOMEODOMAIN-LIKE SUPERFAMILY PROTEIN"/>
    <property type="match status" value="1"/>
</dbReference>
<accession>A0AAN9F5H4</accession>
<evidence type="ECO:0000256" key="3">
    <source>
        <dbReference type="ARBA" id="ARBA00023125"/>
    </source>
</evidence>
<sequence>MYDDFHNSSPSSLPLQPPPGRYGFIGADRCRSRLFLQGLRILGKGNWTDISHDFVKSRTPVQVASHAQKYFLRQEKEKEAKKRKSIHDLTLEESFPHHVNHLPPPQSQIHPLVAQPKRRRLHWTKEEHQLCPPGLCIHGKGDWTSTSREPNLTSNNLPMRMDGYRNHIINLEPVDNLSLDLPLLENRDPPPPFNCIHPLGQMLPQHNQCIIPPVIDRHNCLPPLPQNGDRSSPLDDVTKQQQELQEMKEALKKSLRHLPNRLPT</sequence>
<dbReference type="InterPro" id="IPR017930">
    <property type="entry name" value="Myb_dom"/>
</dbReference>
<keyword evidence="9" id="KW-1185">Reference proteome</keyword>
<dbReference type="InterPro" id="IPR006447">
    <property type="entry name" value="Myb_dom_plants"/>
</dbReference>
<dbReference type="GO" id="GO:0005634">
    <property type="term" value="C:nucleus"/>
    <property type="evidence" value="ECO:0007669"/>
    <property type="project" value="UniProtKB-SubCell"/>
</dbReference>
<comment type="caution">
    <text evidence="8">The sequence shown here is derived from an EMBL/GenBank/DDBJ whole genome shotgun (WGS) entry which is preliminary data.</text>
</comment>
<evidence type="ECO:0000256" key="1">
    <source>
        <dbReference type="ARBA" id="ARBA00004123"/>
    </source>
</evidence>
<feature type="region of interest" description="Disordered" evidence="6">
    <location>
        <begin position="220"/>
        <end position="242"/>
    </location>
</feature>
<dbReference type="GO" id="GO:0006355">
    <property type="term" value="P:regulation of DNA-templated transcription"/>
    <property type="evidence" value="ECO:0007669"/>
    <property type="project" value="UniProtKB-ARBA"/>
</dbReference>
<name>A0AAN9F5H4_CROPI</name>
<keyword evidence="3" id="KW-0238">DNA-binding</keyword>
<dbReference type="Gene3D" id="1.10.10.60">
    <property type="entry name" value="Homeodomain-like"/>
    <property type="match status" value="1"/>
</dbReference>